<keyword evidence="2" id="KW-0472">Membrane</keyword>
<sequence length="835" mass="93322">MSAHGEGDNLGREKKVDYVRIDMEEEEDIDDGVSTRTVASDHVQKLENVREEETGPKPFWETEKPWVSGDHFHIPIPNEGKTLEKCAEIVEDLDTGKCNAWKDEIQNLLLFAGLFSAIVTGFAVEAAKALNGPSEDLTVQLLAQISAQLALGLNNTGTAPRIPSIEVPPFDPPSNITRVNILWTVSLTISLTVVTIGILCLQWLREYERRDPGRTPEDALATRYSREQSLRAWKVPFIIAVLPLLLQAALALFLIGLVDYFYAMSRVTGGILAALVGLVLLILIATTALPAISDFSQIAALRDLGHRRLVYCAYRSPQSWAFTLACSTAITLFRTVIHKRLRVFRAWRYLVAFCSSCAIIVLSPIWLLAGVGGYQNISKAVRTVFERAKNADSPKRESGRIISTLSGLRNWVSYDAWWRKHCEDDYILGIFDLSREYRGTPSPILRAAYRCIHDITALDRLNEAIQSTFGPEALGRPALFQLSHSISSSDQFHVSHDMAMFQIGRAVFPKKHVYGSCYIGEWEHCHMLELFVRMSQRGYLVECPSILEEHVHFRKAIERRVPSLPSPLRLQVFRVFIEKLKPDSFTALPPDLKANIVNSMLALLTTLILEPIDGDSVTPSSIPGLSNGEPSPLTHPHTFEMLDAGFRSLAIALKMLDASESQLLQGLAEAGTIHPDFNSYLIDPLKPPQWYPGAAERTKVAEWRCKLLAHSRGFWEFIGSSIAPRCFTERKNDGDVSNDSKMLGMSRKGRWLQLVEIIGWDSAPLEFLVDSLDPTSFNETRVFAIDRDYVELVLNIIGSFVLTHGIEPPASTHKNQPPPKSIEFSSSSCGVRLYT</sequence>
<protein>
    <recommendedName>
        <fullName evidence="3">DUF6535 domain-containing protein</fullName>
    </recommendedName>
</protein>
<evidence type="ECO:0000259" key="3">
    <source>
        <dbReference type="Pfam" id="PF20153"/>
    </source>
</evidence>
<feature type="transmembrane region" description="Helical" evidence="2">
    <location>
        <begin position="108"/>
        <end position="127"/>
    </location>
</feature>
<evidence type="ECO:0000313" key="4">
    <source>
        <dbReference type="EMBL" id="EAU88987.1"/>
    </source>
</evidence>
<comment type="caution">
    <text evidence="4">The sequence shown here is derived from an EMBL/GenBank/DDBJ whole genome shotgun (WGS) entry which is preliminary data.</text>
</comment>
<feature type="transmembrane region" description="Helical" evidence="2">
    <location>
        <begin position="349"/>
        <end position="369"/>
    </location>
</feature>
<dbReference type="Proteomes" id="UP000001861">
    <property type="component" value="Unassembled WGS sequence"/>
</dbReference>
<dbReference type="EMBL" id="AACS02000002">
    <property type="protein sequence ID" value="EAU88987.1"/>
    <property type="molecule type" value="Genomic_DNA"/>
</dbReference>
<feature type="transmembrane region" description="Helical" evidence="2">
    <location>
        <begin position="181"/>
        <end position="204"/>
    </location>
</feature>
<dbReference type="InParanoid" id="A8NDR1"/>
<feature type="domain" description="DUF6535" evidence="3">
    <location>
        <begin position="86"/>
        <end position="261"/>
    </location>
</feature>
<accession>A8NDR1</accession>
<reference evidence="4 5" key="1">
    <citation type="journal article" date="2010" name="Proc. Natl. Acad. Sci. U.S.A.">
        <title>Insights into evolution of multicellular fungi from the assembled chromosomes of the mushroom Coprinopsis cinerea (Coprinus cinereus).</title>
        <authorList>
            <person name="Stajich J.E."/>
            <person name="Wilke S.K."/>
            <person name="Ahren D."/>
            <person name="Au C.H."/>
            <person name="Birren B.W."/>
            <person name="Borodovsky M."/>
            <person name="Burns C."/>
            <person name="Canback B."/>
            <person name="Casselton L.A."/>
            <person name="Cheng C.K."/>
            <person name="Deng J."/>
            <person name="Dietrich F.S."/>
            <person name="Fargo D.C."/>
            <person name="Farman M.L."/>
            <person name="Gathman A.C."/>
            <person name="Goldberg J."/>
            <person name="Guigo R."/>
            <person name="Hoegger P.J."/>
            <person name="Hooker J.B."/>
            <person name="Huggins A."/>
            <person name="James T.Y."/>
            <person name="Kamada T."/>
            <person name="Kilaru S."/>
            <person name="Kodira C."/>
            <person name="Kues U."/>
            <person name="Kupfer D."/>
            <person name="Kwan H.S."/>
            <person name="Lomsadze A."/>
            <person name="Li W."/>
            <person name="Lilly W.W."/>
            <person name="Ma L.J."/>
            <person name="Mackey A.J."/>
            <person name="Manning G."/>
            <person name="Martin F."/>
            <person name="Muraguchi H."/>
            <person name="Natvig D.O."/>
            <person name="Palmerini H."/>
            <person name="Ramesh M.A."/>
            <person name="Rehmeyer C.J."/>
            <person name="Roe B.A."/>
            <person name="Shenoy N."/>
            <person name="Stanke M."/>
            <person name="Ter-Hovhannisyan V."/>
            <person name="Tunlid A."/>
            <person name="Velagapudi R."/>
            <person name="Vision T.J."/>
            <person name="Zeng Q."/>
            <person name="Zolan M.E."/>
            <person name="Pukkila P.J."/>
        </authorList>
    </citation>
    <scope>NUCLEOTIDE SEQUENCE [LARGE SCALE GENOMIC DNA]</scope>
    <source>
        <strain evidence="5">Okayama-7 / 130 / ATCC MYA-4618 / FGSC 9003</strain>
    </source>
</reference>
<proteinExistence type="predicted"/>
<name>A8NDR1_COPC7</name>
<keyword evidence="2" id="KW-0812">Transmembrane</keyword>
<evidence type="ECO:0000256" key="2">
    <source>
        <dbReference type="SAM" id="Phobius"/>
    </source>
</evidence>
<dbReference type="OrthoDB" id="3219854at2759"/>
<dbReference type="STRING" id="240176.A8NDR1"/>
<gene>
    <name evidence="4" type="ORF">CC1G_10683</name>
</gene>
<keyword evidence="5" id="KW-1185">Reference proteome</keyword>
<feature type="region of interest" description="Disordered" evidence="1">
    <location>
        <begin position="808"/>
        <end position="835"/>
    </location>
</feature>
<evidence type="ECO:0000256" key="1">
    <source>
        <dbReference type="SAM" id="MobiDB-lite"/>
    </source>
</evidence>
<feature type="transmembrane region" description="Helical" evidence="2">
    <location>
        <begin position="235"/>
        <end position="258"/>
    </location>
</feature>
<dbReference type="VEuPathDB" id="FungiDB:CC1G_10683"/>
<keyword evidence="2" id="KW-1133">Transmembrane helix</keyword>
<dbReference type="GeneID" id="6009324"/>
<dbReference type="eggNOG" id="ENOG502SN69">
    <property type="taxonomic scope" value="Eukaryota"/>
</dbReference>
<evidence type="ECO:0000313" key="5">
    <source>
        <dbReference type="Proteomes" id="UP000001861"/>
    </source>
</evidence>
<dbReference type="Pfam" id="PF20153">
    <property type="entry name" value="DUF6535"/>
    <property type="match status" value="1"/>
</dbReference>
<organism evidence="4 5">
    <name type="scientific">Coprinopsis cinerea (strain Okayama-7 / 130 / ATCC MYA-4618 / FGSC 9003)</name>
    <name type="common">Inky cap fungus</name>
    <name type="synonym">Hormographiella aspergillata</name>
    <dbReference type="NCBI Taxonomy" id="240176"/>
    <lineage>
        <taxon>Eukaryota</taxon>
        <taxon>Fungi</taxon>
        <taxon>Dikarya</taxon>
        <taxon>Basidiomycota</taxon>
        <taxon>Agaricomycotina</taxon>
        <taxon>Agaricomycetes</taxon>
        <taxon>Agaricomycetidae</taxon>
        <taxon>Agaricales</taxon>
        <taxon>Agaricineae</taxon>
        <taxon>Psathyrellaceae</taxon>
        <taxon>Coprinopsis</taxon>
    </lineage>
</organism>
<dbReference type="RefSeq" id="XP_001832834.1">
    <property type="nucleotide sequence ID" value="XM_001832782.1"/>
</dbReference>
<dbReference type="KEGG" id="cci:CC1G_10683"/>
<dbReference type="InterPro" id="IPR045338">
    <property type="entry name" value="DUF6535"/>
</dbReference>
<dbReference type="AlphaFoldDB" id="A8NDR1"/>
<feature type="transmembrane region" description="Helical" evidence="2">
    <location>
        <begin position="270"/>
        <end position="292"/>
    </location>
</feature>